<dbReference type="Pfam" id="PF08669">
    <property type="entry name" value="GCV_T_C"/>
    <property type="match status" value="1"/>
</dbReference>
<evidence type="ECO:0000256" key="1">
    <source>
        <dbReference type="ARBA" id="ARBA00008609"/>
    </source>
</evidence>
<comment type="function">
    <text evidence="5">The glycine cleavage system catalyzes the degradation of glycine.</text>
</comment>
<dbReference type="SUPFAM" id="SSF101790">
    <property type="entry name" value="Aminomethyltransferase beta-barrel domain"/>
    <property type="match status" value="1"/>
</dbReference>
<keyword evidence="9" id="KW-0489">Methyltransferase</keyword>
<dbReference type="GO" id="GO:0008483">
    <property type="term" value="F:transaminase activity"/>
    <property type="evidence" value="ECO:0007669"/>
    <property type="project" value="UniProtKB-KW"/>
</dbReference>
<evidence type="ECO:0000313" key="9">
    <source>
        <dbReference type="EMBL" id="QSG06199.1"/>
    </source>
</evidence>
<reference evidence="9" key="1">
    <citation type="submission" date="2020-11" db="EMBL/GenBank/DDBJ databases">
        <title>Carbohydrate-dependent, anaerobic sulfur respiration: A novel catabolism in halophilic archaea.</title>
        <authorList>
            <person name="Sorokin D.Y."/>
            <person name="Messina E."/>
            <person name="Smedile F."/>
            <person name="La Cono V."/>
            <person name="Hallsworth J.E."/>
            <person name="Yakimov M.M."/>
        </authorList>
    </citation>
    <scope>NUCLEOTIDE SEQUENCE</scope>
    <source>
        <strain evidence="9">HSR12-1</strain>
    </source>
</reference>
<keyword evidence="3 5" id="KW-0808">Transferase</keyword>
<evidence type="ECO:0000313" key="10">
    <source>
        <dbReference type="Proteomes" id="UP000663525"/>
    </source>
</evidence>
<dbReference type="NCBIfam" id="NF001567">
    <property type="entry name" value="PRK00389.1"/>
    <property type="match status" value="1"/>
</dbReference>
<dbReference type="InterPro" id="IPR006223">
    <property type="entry name" value="GcvT"/>
</dbReference>
<dbReference type="HAMAP" id="MF_00259">
    <property type="entry name" value="GcvT"/>
    <property type="match status" value="1"/>
</dbReference>
<dbReference type="PANTHER" id="PTHR43757">
    <property type="entry name" value="AMINOMETHYLTRANSFERASE"/>
    <property type="match status" value="1"/>
</dbReference>
<feature type="domain" description="Aminomethyltransferase C-terminal" evidence="8">
    <location>
        <begin position="280"/>
        <end position="358"/>
    </location>
</feature>
<dbReference type="InterPro" id="IPR006222">
    <property type="entry name" value="GCVT_N"/>
</dbReference>
<dbReference type="InterPro" id="IPR013977">
    <property type="entry name" value="GcvT_C"/>
</dbReference>
<dbReference type="InterPro" id="IPR028896">
    <property type="entry name" value="GcvT/YgfZ/DmdA"/>
</dbReference>
<name>A0A897N559_9EURY</name>
<dbReference type="Pfam" id="PF01571">
    <property type="entry name" value="GCV_T"/>
    <property type="match status" value="1"/>
</dbReference>
<feature type="domain" description="GCVT N-terminal" evidence="7">
    <location>
        <begin position="7"/>
        <end position="260"/>
    </location>
</feature>
<dbReference type="EMBL" id="CP064787">
    <property type="protein sequence ID" value="QSG06199.1"/>
    <property type="molecule type" value="Genomic_DNA"/>
</dbReference>
<dbReference type="InterPro" id="IPR027266">
    <property type="entry name" value="TrmE/GcvT-like"/>
</dbReference>
<evidence type="ECO:0000256" key="3">
    <source>
        <dbReference type="ARBA" id="ARBA00022679"/>
    </source>
</evidence>
<dbReference type="Gene3D" id="3.30.1360.120">
    <property type="entry name" value="Probable tRNA modification gtpase trme, domain 1"/>
    <property type="match status" value="1"/>
</dbReference>
<comment type="catalytic activity">
    <reaction evidence="4 5">
        <text>N(6)-[(R)-S(8)-aminomethyldihydrolipoyl]-L-lysyl-[protein] + (6S)-5,6,7,8-tetrahydrofolate = N(6)-[(R)-dihydrolipoyl]-L-lysyl-[protein] + (6R)-5,10-methylene-5,6,7,8-tetrahydrofolate + NH4(+)</text>
        <dbReference type="Rhea" id="RHEA:16945"/>
        <dbReference type="Rhea" id="RHEA-COMP:10475"/>
        <dbReference type="Rhea" id="RHEA-COMP:10492"/>
        <dbReference type="ChEBI" id="CHEBI:15636"/>
        <dbReference type="ChEBI" id="CHEBI:28938"/>
        <dbReference type="ChEBI" id="CHEBI:57453"/>
        <dbReference type="ChEBI" id="CHEBI:83100"/>
        <dbReference type="ChEBI" id="CHEBI:83143"/>
        <dbReference type="EC" id="2.1.2.10"/>
    </reaction>
</comment>
<dbReference type="AlphaFoldDB" id="A0A897N559"/>
<dbReference type="GeneID" id="68855452"/>
<dbReference type="GO" id="GO:0005960">
    <property type="term" value="C:glycine cleavage complex"/>
    <property type="evidence" value="ECO:0007669"/>
    <property type="project" value="InterPro"/>
</dbReference>
<evidence type="ECO:0000256" key="2">
    <source>
        <dbReference type="ARBA" id="ARBA00022576"/>
    </source>
</evidence>
<comment type="similarity">
    <text evidence="1 5">Belongs to the GcvT family.</text>
</comment>
<dbReference type="NCBIfam" id="TIGR00528">
    <property type="entry name" value="gcvT"/>
    <property type="match status" value="1"/>
</dbReference>
<proteinExistence type="inferred from homology"/>
<organism evidence="9 10">
    <name type="scientific">Halapricum desulfuricans</name>
    <dbReference type="NCBI Taxonomy" id="2841257"/>
    <lineage>
        <taxon>Archaea</taxon>
        <taxon>Methanobacteriati</taxon>
        <taxon>Methanobacteriota</taxon>
        <taxon>Stenosarchaea group</taxon>
        <taxon>Halobacteria</taxon>
        <taxon>Halobacteriales</taxon>
        <taxon>Haloarculaceae</taxon>
        <taxon>Halapricum</taxon>
    </lineage>
</organism>
<evidence type="ECO:0000259" key="7">
    <source>
        <dbReference type="Pfam" id="PF01571"/>
    </source>
</evidence>
<dbReference type="GO" id="GO:0032259">
    <property type="term" value="P:methylation"/>
    <property type="evidence" value="ECO:0007669"/>
    <property type="project" value="UniProtKB-KW"/>
</dbReference>
<sequence>MTRRTPLYQRHADRDAEFTDFGGWEMPVSFDSIRTEHGAVRQSAGKFDVSHMGQIEVTGPDAERLLQRLTTNDVTALDPGEAQYAAITDEEGIMLEDTVVYRLPDGETYLFVPNAGNDEAMAERCQWIRAEFDLDAEIDNATTDWAMITLQGPDAPERFAEVTDARYALDRFEIERTDVAGVDCLVAATGYTGEDGVELLAPADDASTVWDAFDVQPCGLGARDTLRLEMGFLLSGQDFDPEDEPRTPYEAGIGFVVKLDTEFVGRDALEGVATEGPASKLRGVQLIDRGVPRHGQTVTTADGEAIGHVTSGTMSPTLGEPIGLAYVDVEYADPETVVRVLVRGEPKKARIRTTPFLDR</sequence>
<dbReference type="RefSeq" id="WP_229112662.1">
    <property type="nucleotide sequence ID" value="NZ_CP064787.1"/>
</dbReference>
<gene>
    <name evidence="9" type="primary">gcvT2</name>
    <name evidence="5" type="synonym">gcvT</name>
    <name evidence="9" type="ORF">HSR121_1865</name>
</gene>
<dbReference type="PANTHER" id="PTHR43757:SF2">
    <property type="entry name" value="AMINOMETHYLTRANSFERASE, MITOCHONDRIAL"/>
    <property type="match status" value="1"/>
</dbReference>
<feature type="binding site" evidence="6">
    <location>
        <position position="198"/>
    </location>
    <ligand>
        <name>substrate</name>
    </ligand>
</feature>
<evidence type="ECO:0000256" key="4">
    <source>
        <dbReference type="ARBA" id="ARBA00047665"/>
    </source>
</evidence>
<evidence type="ECO:0000256" key="5">
    <source>
        <dbReference type="HAMAP-Rule" id="MF_00259"/>
    </source>
</evidence>
<comment type="subunit">
    <text evidence="5">The glycine cleavage system is composed of four proteins: P, T, L and H.</text>
</comment>
<dbReference type="Proteomes" id="UP000663525">
    <property type="component" value="Chromosome"/>
</dbReference>
<dbReference type="GO" id="GO:0008168">
    <property type="term" value="F:methyltransferase activity"/>
    <property type="evidence" value="ECO:0007669"/>
    <property type="project" value="UniProtKB-KW"/>
</dbReference>
<dbReference type="GO" id="GO:0019464">
    <property type="term" value="P:glycine decarboxylation via glycine cleavage system"/>
    <property type="evidence" value="ECO:0007669"/>
    <property type="project" value="UniProtKB-UniRule"/>
</dbReference>
<evidence type="ECO:0000259" key="8">
    <source>
        <dbReference type="Pfam" id="PF08669"/>
    </source>
</evidence>
<accession>A0A897N559</accession>
<dbReference type="EC" id="2.1.2.10" evidence="5"/>
<protein>
    <recommendedName>
        <fullName evidence="5">Probable aminomethyltransferase</fullName>
        <ecNumber evidence="5">2.1.2.10</ecNumber>
    </recommendedName>
    <alternativeName>
        <fullName evidence="5">Glycine cleavage system T protein</fullName>
    </alternativeName>
</protein>
<dbReference type="PIRSF" id="PIRSF006487">
    <property type="entry name" value="GcvT"/>
    <property type="match status" value="1"/>
</dbReference>
<dbReference type="SUPFAM" id="SSF103025">
    <property type="entry name" value="Folate-binding domain"/>
    <property type="match status" value="1"/>
</dbReference>
<keyword evidence="2 5" id="KW-0032">Aminotransferase</keyword>
<evidence type="ECO:0000256" key="6">
    <source>
        <dbReference type="PIRSR" id="PIRSR006487-1"/>
    </source>
</evidence>
<dbReference type="InterPro" id="IPR029043">
    <property type="entry name" value="GcvT/YgfZ_C"/>
</dbReference>
<dbReference type="InterPro" id="IPR022903">
    <property type="entry name" value="GcvT_bac"/>
</dbReference>
<dbReference type="GO" id="GO:0004047">
    <property type="term" value="F:aminomethyltransferase activity"/>
    <property type="evidence" value="ECO:0007669"/>
    <property type="project" value="UniProtKB-UniRule"/>
</dbReference>